<dbReference type="Pfam" id="PF02767">
    <property type="entry name" value="DNA_pol3_beta_2"/>
    <property type="match status" value="1"/>
</dbReference>
<gene>
    <name evidence="14" type="ORF">SAMN05216249_11475</name>
</gene>
<feature type="domain" description="DNA polymerase III beta sliding clamp N-terminal" evidence="11">
    <location>
        <begin position="1"/>
        <end position="119"/>
    </location>
</feature>
<evidence type="ECO:0000259" key="13">
    <source>
        <dbReference type="Pfam" id="PF02768"/>
    </source>
</evidence>
<keyword evidence="9" id="KW-0238">DNA-binding</keyword>
<name>A0A1I0ZE01_9FIRM</name>
<evidence type="ECO:0000256" key="6">
    <source>
        <dbReference type="ARBA" id="ARBA00022695"/>
    </source>
</evidence>
<dbReference type="InterPro" id="IPR022637">
    <property type="entry name" value="DNA_polIII_beta_cen"/>
</dbReference>
<reference evidence="14 15" key="1">
    <citation type="submission" date="2016-10" db="EMBL/GenBank/DDBJ databases">
        <authorList>
            <person name="de Groot N.N."/>
        </authorList>
    </citation>
    <scope>NUCLEOTIDE SEQUENCE [LARGE SCALE GENOMIC DNA]</scope>
    <source>
        <strain evidence="14 15">DSM 5522</strain>
    </source>
</reference>
<dbReference type="CDD" id="cd00140">
    <property type="entry name" value="beta_clamp"/>
    <property type="match status" value="1"/>
</dbReference>
<dbReference type="PANTHER" id="PTHR30478:SF0">
    <property type="entry name" value="BETA SLIDING CLAMP"/>
    <property type="match status" value="1"/>
</dbReference>
<evidence type="ECO:0000259" key="12">
    <source>
        <dbReference type="Pfam" id="PF02767"/>
    </source>
</evidence>
<accession>A0A1I0ZE01</accession>
<protein>
    <recommendedName>
        <fullName evidence="3 10">Beta sliding clamp</fullName>
    </recommendedName>
</protein>
<evidence type="ECO:0000256" key="10">
    <source>
        <dbReference type="PIRNR" id="PIRNR000804"/>
    </source>
</evidence>
<evidence type="ECO:0000256" key="5">
    <source>
        <dbReference type="ARBA" id="ARBA00022679"/>
    </source>
</evidence>
<dbReference type="RefSeq" id="WP_092873232.1">
    <property type="nucleotide sequence ID" value="NZ_FOJY01000014.1"/>
</dbReference>
<dbReference type="GO" id="GO:0006271">
    <property type="term" value="P:DNA strand elongation involved in DNA replication"/>
    <property type="evidence" value="ECO:0007669"/>
    <property type="project" value="TreeGrafter"/>
</dbReference>
<comment type="function">
    <text evidence="10">Confers DNA tethering and processivity to DNA polymerases and other proteins. Acts as a clamp, forming a ring around DNA (a reaction catalyzed by the clamp-loading complex) which diffuses in an ATP-independent manner freely and bidirectionally along dsDNA. Initially characterized for its ability to contact the catalytic subunit of DNA polymerase III (Pol III), a complex, multichain enzyme responsible for most of the replicative synthesis in bacteria; Pol III exhibits 3'-5' exonuclease proofreading activity. The beta chain is required for initiation of replication as well as for processivity of DNA replication.</text>
</comment>
<evidence type="ECO:0000256" key="7">
    <source>
        <dbReference type="ARBA" id="ARBA00022705"/>
    </source>
</evidence>
<evidence type="ECO:0000256" key="4">
    <source>
        <dbReference type="ARBA" id="ARBA00022490"/>
    </source>
</evidence>
<evidence type="ECO:0000256" key="2">
    <source>
        <dbReference type="ARBA" id="ARBA00010752"/>
    </source>
</evidence>
<evidence type="ECO:0000259" key="11">
    <source>
        <dbReference type="Pfam" id="PF00712"/>
    </source>
</evidence>
<dbReference type="OrthoDB" id="8421503at2"/>
<keyword evidence="7 10" id="KW-0235">DNA replication</keyword>
<comment type="subcellular location">
    <subcellularLocation>
        <location evidence="1 10">Cytoplasm</location>
    </subcellularLocation>
</comment>
<organism evidence="14 15">
    <name type="scientific">Acetitomaculum ruminis DSM 5522</name>
    <dbReference type="NCBI Taxonomy" id="1120918"/>
    <lineage>
        <taxon>Bacteria</taxon>
        <taxon>Bacillati</taxon>
        <taxon>Bacillota</taxon>
        <taxon>Clostridia</taxon>
        <taxon>Lachnospirales</taxon>
        <taxon>Lachnospiraceae</taxon>
        <taxon>Acetitomaculum</taxon>
    </lineage>
</organism>
<dbReference type="Proteomes" id="UP000198838">
    <property type="component" value="Unassembled WGS sequence"/>
</dbReference>
<dbReference type="GO" id="GO:0003677">
    <property type="term" value="F:DNA binding"/>
    <property type="evidence" value="ECO:0007669"/>
    <property type="project" value="UniProtKB-UniRule"/>
</dbReference>
<dbReference type="GO" id="GO:0008408">
    <property type="term" value="F:3'-5' exonuclease activity"/>
    <property type="evidence" value="ECO:0007669"/>
    <property type="project" value="InterPro"/>
</dbReference>
<feature type="domain" description="DNA polymerase III beta sliding clamp central" evidence="12">
    <location>
        <begin position="129"/>
        <end position="241"/>
    </location>
</feature>
<sequence>MKLLCSKNDLLKGINIVSKAVPSKTTMTILECIYIDASTEQIKFTTNDNQLGIETIISGDIIEKGIVALNAKLFGDIIRKLPDSEIALETDENYSTNIICGQSKFTIQGQSGNDFPILPFIEKKEFIEISEFTLKEAIRQTIFSIADNDTNHLMTGELFKITDNELKIVAIDGHRASIRNILLNNNYGNQSYIIPGKSLNEISKILSGEDEKQVKIYFSDNQVIFEFDTTVVVTRLIEGEYFNIAQMISNSYETKVEINRKELLECIDRSILFVNESGKKPIIVNIKDDELQIKINSTIGSMDEKINMEKSGKDILIGLNAKFIMDALRVIDDEKVSLYFINSKSPCFIKDDEEKYIYMVLPINIIV</sequence>
<dbReference type="GO" id="GO:0003887">
    <property type="term" value="F:DNA-directed DNA polymerase activity"/>
    <property type="evidence" value="ECO:0007669"/>
    <property type="project" value="UniProtKB-UniRule"/>
</dbReference>
<dbReference type="InterPro" id="IPR001001">
    <property type="entry name" value="DNA_polIII_beta"/>
</dbReference>
<dbReference type="GO" id="GO:0005737">
    <property type="term" value="C:cytoplasm"/>
    <property type="evidence" value="ECO:0007669"/>
    <property type="project" value="UniProtKB-SubCell"/>
</dbReference>
<dbReference type="PANTHER" id="PTHR30478">
    <property type="entry name" value="DNA POLYMERASE III SUBUNIT BETA"/>
    <property type="match status" value="1"/>
</dbReference>
<dbReference type="NCBIfam" id="TIGR00663">
    <property type="entry name" value="dnan"/>
    <property type="match status" value="1"/>
</dbReference>
<proteinExistence type="inferred from homology"/>
<evidence type="ECO:0000256" key="8">
    <source>
        <dbReference type="ARBA" id="ARBA00022932"/>
    </source>
</evidence>
<dbReference type="STRING" id="1120918.SAMN05216249_11475"/>
<evidence type="ECO:0000313" key="15">
    <source>
        <dbReference type="Proteomes" id="UP000198838"/>
    </source>
</evidence>
<evidence type="ECO:0000256" key="9">
    <source>
        <dbReference type="ARBA" id="ARBA00023125"/>
    </source>
</evidence>
<comment type="subunit">
    <text evidence="10">Forms a ring-shaped head-to-tail homodimer around DNA.</text>
</comment>
<dbReference type="SUPFAM" id="SSF55979">
    <property type="entry name" value="DNA clamp"/>
    <property type="match status" value="3"/>
</dbReference>
<dbReference type="EMBL" id="FOJY01000014">
    <property type="protein sequence ID" value="SFB23751.1"/>
    <property type="molecule type" value="Genomic_DNA"/>
</dbReference>
<dbReference type="Pfam" id="PF02768">
    <property type="entry name" value="DNA_pol3_beta_3"/>
    <property type="match status" value="1"/>
</dbReference>
<dbReference type="Pfam" id="PF00712">
    <property type="entry name" value="DNA_pol3_beta"/>
    <property type="match status" value="1"/>
</dbReference>
<dbReference type="SMART" id="SM00480">
    <property type="entry name" value="POL3Bc"/>
    <property type="match status" value="1"/>
</dbReference>
<keyword evidence="5 10" id="KW-0808">Transferase</keyword>
<comment type="similarity">
    <text evidence="2 10">Belongs to the beta sliding clamp family.</text>
</comment>
<dbReference type="InterPro" id="IPR022635">
    <property type="entry name" value="DNA_polIII_beta_C"/>
</dbReference>
<evidence type="ECO:0000313" key="14">
    <source>
        <dbReference type="EMBL" id="SFB23751.1"/>
    </source>
</evidence>
<dbReference type="InterPro" id="IPR046938">
    <property type="entry name" value="DNA_clamp_sf"/>
</dbReference>
<evidence type="ECO:0000256" key="3">
    <source>
        <dbReference type="ARBA" id="ARBA00021035"/>
    </source>
</evidence>
<dbReference type="Gene3D" id="3.10.150.10">
    <property type="entry name" value="DNA Polymerase III, subunit A, domain 2"/>
    <property type="match status" value="2"/>
</dbReference>
<evidence type="ECO:0000256" key="1">
    <source>
        <dbReference type="ARBA" id="ARBA00004496"/>
    </source>
</evidence>
<feature type="domain" description="DNA polymerase III beta sliding clamp C-terminal" evidence="13">
    <location>
        <begin position="249"/>
        <end position="360"/>
    </location>
</feature>
<dbReference type="PIRSF" id="PIRSF000804">
    <property type="entry name" value="DNA_pol_III_b"/>
    <property type="match status" value="1"/>
</dbReference>
<dbReference type="InterPro" id="IPR022634">
    <property type="entry name" value="DNA_polIII_beta_N"/>
</dbReference>
<dbReference type="GO" id="GO:0009360">
    <property type="term" value="C:DNA polymerase III complex"/>
    <property type="evidence" value="ECO:0007669"/>
    <property type="project" value="InterPro"/>
</dbReference>
<keyword evidence="6 10" id="KW-0548">Nucleotidyltransferase</keyword>
<keyword evidence="15" id="KW-1185">Reference proteome</keyword>
<dbReference type="AlphaFoldDB" id="A0A1I0ZE01"/>
<keyword evidence="4 10" id="KW-0963">Cytoplasm</keyword>
<keyword evidence="8 10" id="KW-0239">DNA-directed DNA polymerase</keyword>